<sequence>MTDTYDAGTADINSLPPITKALRLAWNPAFGAPTVAEAGLQPVPTVDAMRKMLDAIKALEDKQIAHGW</sequence>
<evidence type="ECO:0000313" key="2">
    <source>
        <dbReference type="Proteomes" id="UP000294929"/>
    </source>
</evidence>
<dbReference type="AlphaFoldDB" id="A0A4R5W7M4"/>
<protein>
    <submittedName>
        <fullName evidence="1">Uncharacterized protein</fullName>
    </submittedName>
</protein>
<dbReference type="Proteomes" id="UP000294929">
    <property type="component" value="Unassembled WGS sequence"/>
</dbReference>
<organism evidence="1 2">
    <name type="scientific">Mycolicibacterium mucogenicum</name>
    <name type="common">Mycobacterium mucogenicum</name>
    <dbReference type="NCBI Taxonomy" id="56689"/>
    <lineage>
        <taxon>Bacteria</taxon>
        <taxon>Bacillati</taxon>
        <taxon>Actinomycetota</taxon>
        <taxon>Actinomycetes</taxon>
        <taxon>Mycobacteriales</taxon>
        <taxon>Mycobacteriaceae</taxon>
        <taxon>Mycolicibacterium</taxon>
    </lineage>
</organism>
<dbReference type="RefSeq" id="WP_133428244.1">
    <property type="nucleotide sequence ID" value="NZ_SDLO01000032.1"/>
</dbReference>
<comment type="caution">
    <text evidence="1">The sequence shown here is derived from an EMBL/GenBank/DDBJ whole genome shotgun (WGS) entry which is preliminary data.</text>
</comment>
<dbReference type="EMBL" id="SDLO01000032">
    <property type="protein sequence ID" value="TDK84748.1"/>
    <property type="molecule type" value="Genomic_DNA"/>
</dbReference>
<evidence type="ECO:0000313" key="1">
    <source>
        <dbReference type="EMBL" id="TDK84748.1"/>
    </source>
</evidence>
<proteinExistence type="predicted"/>
<name>A0A4R5W7M4_MYCMU</name>
<gene>
    <name evidence="1" type="ORF">EUA03_24845</name>
</gene>
<reference evidence="1 2" key="1">
    <citation type="submission" date="2019-01" db="EMBL/GenBank/DDBJ databases">
        <title>High-quality-draft genome sequences of five non-tuberculosis mycobacteriaceae isolated from a nosocomial environment.</title>
        <authorList>
            <person name="Tiago I."/>
            <person name="Alarico S."/>
            <person name="Pereira S.G."/>
            <person name="Coelho C."/>
            <person name="Maranha A."/>
            <person name="Empadinhas N."/>
        </authorList>
    </citation>
    <scope>NUCLEOTIDE SEQUENCE [LARGE SCALE GENOMIC DNA]</scope>
    <source>
        <strain evidence="1 2">24AIII</strain>
    </source>
</reference>
<accession>A0A4R5W7M4</accession>